<evidence type="ECO:0000313" key="2">
    <source>
        <dbReference type="EMBL" id="PMD61439.1"/>
    </source>
</evidence>
<evidence type="ECO:0000313" key="3">
    <source>
        <dbReference type="Proteomes" id="UP000235371"/>
    </source>
</evidence>
<dbReference type="OrthoDB" id="10601592at2759"/>
<sequence>MTTQLSRLCLILIMINASSQIVAIAETRSCKAMLPLNCQPLLASKLKSDSLLASLRYYSTALSRCQVQPRNSFQSAVFLVLIASSASSSLFRCQSFLIGHKSNLSAISGGIGP</sequence>
<evidence type="ECO:0000256" key="1">
    <source>
        <dbReference type="SAM" id="SignalP"/>
    </source>
</evidence>
<reference evidence="2 3" key="1">
    <citation type="submission" date="2016-04" db="EMBL/GenBank/DDBJ databases">
        <title>A degradative enzymes factory behind the ericoid mycorrhizal symbiosis.</title>
        <authorList>
            <consortium name="DOE Joint Genome Institute"/>
            <person name="Martino E."/>
            <person name="Morin E."/>
            <person name="Grelet G."/>
            <person name="Kuo A."/>
            <person name="Kohler A."/>
            <person name="Daghino S."/>
            <person name="Barry K."/>
            <person name="Choi C."/>
            <person name="Cichocki N."/>
            <person name="Clum A."/>
            <person name="Copeland A."/>
            <person name="Hainaut M."/>
            <person name="Haridas S."/>
            <person name="Labutti K."/>
            <person name="Lindquist E."/>
            <person name="Lipzen A."/>
            <person name="Khouja H.-R."/>
            <person name="Murat C."/>
            <person name="Ohm R."/>
            <person name="Olson A."/>
            <person name="Spatafora J."/>
            <person name="Veneault-Fourrey C."/>
            <person name="Henrissat B."/>
            <person name="Grigoriev I."/>
            <person name="Martin F."/>
            <person name="Perotto S."/>
        </authorList>
    </citation>
    <scope>NUCLEOTIDE SEQUENCE [LARGE SCALE GENOMIC DNA]</scope>
    <source>
        <strain evidence="2 3">E</strain>
    </source>
</reference>
<keyword evidence="3" id="KW-1185">Reference proteome</keyword>
<dbReference type="InParanoid" id="A0A2J6TEL6"/>
<proteinExistence type="predicted"/>
<feature type="chain" id="PRO_5014334751" description="Secreted protein" evidence="1">
    <location>
        <begin position="20"/>
        <end position="113"/>
    </location>
</feature>
<dbReference type="Proteomes" id="UP000235371">
    <property type="component" value="Unassembled WGS sequence"/>
</dbReference>
<accession>A0A2J6TEL6</accession>
<keyword evidence="1" id="KW-0732">Signal</keyword>
<dbReference type="EMBL" id="KZ613786">
    <property type="protein sequence ID" value="PMD61439.1"/>
    <property type="molecule type" value="Genomic_DNA"/>
</dbReference>
<dbReference type="GeneID" id="36580349"/>
<dbReference type="AlphaFoldDB" id="A0A2J6TEL6"/>
<protein>
    <recommendedName>
        <fullName evidence="4">Secreted protein</fullName>
    </recommendedName>
</protein>
<evidence type="ECO:0008006" key="4">
    <source>
        <dbReference type="Google" id="ProtNLM"/>
    </source>
</evidence>
<organism evidence="2 3">
    <name type="scientific">Hyaloscypha bicolor E</name>
    <dbReference type="NCBI Taxonomy" id="1095630"/>
    <lineage>
        <taxon>Eukaryota</taxon>
        <taxon>Fungi</taxon>
        <taxon>Dikarya</taxon>
        <taxon>Ascomycota</taxon>
        <taxon>Pezizomycotina</taxon>
        <taxon>Leotiomycetes</taxon>
        <taxon>Helotiales</taxon>
        <taxon>Hyaloscyphaceae</taxon>
        <taxon>Hyaloscypha</taxon>
        <taxon>Hyaloscypha bicolor</taxon>
    </lineage>
</organism>
<name>A0A2J6TEL6_9HELO</name>
<feature type="signal peptide" evidence="1">
    <location>
        <begin position="1"/>
        <end position="19"/>
    </location>
</feature>
<dbReference type="RefSeq" id="XP_024738343.1">
    <property type="nucleotide sequence ID" value="XM_024872268.1"/>
</dbReference>
<gene>
    <name evidence="2" type="ORF">K444DRAFT_370436</name>
</gene>